<reference evidence="2 3" key="1">
    <citation type="submission" date="2020-05" db="EMBL/GenBank/DDBJ databases">
        <title>Draft genome of xy-202 and genomic insight in genome of the genus Peptostreptococcus.</title>
        <authorList>
            <person name="Zhang Z."/>
        </authorList>
    </citation>
    <scope>NUCLEOTIDE SEQUENCE [LARGE SCALE GENOMIC DNA]</scope>
    <source>
        <strain evidence="2 3">DSM 27025</strain>
    </source>
</reference>
<dbReference type="Pfam" id="PF06177">
    <property type="entry name" value="QueT"/>
    <property type="match status" value="1"/>
</dbReference>
<gene>
    <name evidence="2" type="ORF">HLB29_09385</name>
</gene>
<keyword evidence="1" id="KW-0812">Transmembrane</keyword>
<evidence type="ECO:0000313" key="3">
    <source>
        <dbReference type="Proteomes" id="UP000713904"/>
    </source>
</evidence>
<dbReference type="InterPro" id="IPR010387">
    <property type="entry name" value="QueT"/>
</dbReference>
<feature type="transmembrane region" description="Helical" evidence="1">
    <location>
        <begin position="42"/>
        <end position="60"/>
    </location>
</feature>
<dbReference type="EMBL" id="JABGBW010000016">
    <property type="protein sequence ID" value="MBC2576872.1"/>
    <property type="molecule type" value="Genomic_DNA"/>
</dbReference>
<name>A0ABR6TN77_9FIRM</name>
<accession>A0ABR6TN77</accession>
<keyword evidence="3" id="KW-1185">Reference proteome</keyword>
<evidence type="ECO:0000256" key="1">
    <source>
        <dbReference type="SAM" id="Phobius"/>
    </source>
</evidence>
<sequence>MNFKISVKSMVIQSMVAAIYAVITWAIPSLSYGPIQFRISEVMTLLAFFNPQYIIGLTVGCALSNIFSSLGMIDIIVGTFASFLAAFVMSKIKNIWIASLMPALSAIIIGAEIVFVSPEPISYYVITTQIAISEFIIVTLVGVPLFKILSKNKKFKENILELKQ</sequence>
<organism evidence="2 3">
    <name type="scientific">Peptostreptococcus canis</name>
    <dbReference type="NCBI Taxonomy" id="1159213"/>
    <lineage>
        <taxon>Bacteria</taxon>
        <taxon>Bacillati</taxon>
        <taxon>Bacillota</taxon>
        <taxon>Clostridia</taxon>
        <taxon>Peptostreptococcales</taxon>
        <taxon>Peptostreptococcaceae</taxon>
        <taxon>Peptostreptococcus</taxon>
    </lineage>
</organism>
<keyword evidence="1" id="KW-1133">Transmembrane helix</keyword>
<comment type="caution">
    <text evidence="2">The sequence shown here is derived from an EMBL/GenBank/DDBJ whole genome shotgun (WGS) entry which is preliminary data.</text>
</comment>
<feature type="transmembrane region" description="Helical" evidence="1">
    <location>
        <begin position="66"/>
        <end position="88"/>
    </location>
</feature>
<dbReference type="Proteomes" id="UP000713904">
    <property type="component" value="Unassembled WGS sequence"/>
</dbReference>
<keyword evidence="1" id="KW-0472">Membrane</keyword>
<feature type="transmembrane region" description="Helical" evidence="1">
    <location>
        <begin position="121"/>
        <end position="146"/>
    </location>
</feature>
<evidence type="ECO:0000313" key="2">
    <source>
        <dbReference type="EMBL" id="MBC2576872.1"/>
    </source>
</evidence>
<dbReference type="PANTHER" id="PTHR40044:SF1">
    <property type="entry name" value="INTEGRAL MEMBRANE PROTEIN"/>
    <property type="match status" value="1"/>
</dbReference>
<protein>
    <submittedName>
        <fullName evidence="2">QueT transporter family protein</fullName>
    </submittedName>
</protein>
<feature type="transmembrane region" description="Helical" evidence="1">
    <location>
        <begin position="12"/>
        <end position="30"/>
    </location>
</feature>
<dbReference type="PIRSF" id="PIRSF031501">
    <property type="entry name" value="QueT"/>
    <property type="match status" value="1"/>
</dbReference>
<proteinExistence type="predicted"/>
<dbReference type="PANTHER" id="PTHR40044">
    <property type="entry name" value="INTEGRAL MEMBRANE PROTEIN-RELATED"/>
    <property type="match status" value="1"/>
</dbReference>
<feature type="transmembrane region" description="Helical" evidence="1">
    <location>
        <begin position="95"/>
        <end position="115"/>
    </location>
</feature>
<dbReference type="RefSeq" id="WP_185624890.1">
    <property type="nucleotide sequence ID" value="NZ_JABGBW010000016.1"/>
</dbReference>